<evidence type="ECO:0000259" key="7">
    <source>
        <dbReference type="PROSITE" id="PS50801"/>
    </source>
</evidence>
<dbReference type="Proteomes" id="UP000419743">
    <property type="component" value="Unassembled WGS sequence"/>
</dbReference>
<feature type="transmembrane region" description="Helical" evidence="6">
    <location>
        <begin position="176"/>
        <end position="193"/>
    </location>
</feature>
<sequence>MTEGSAPARRRRRLPRWRDLRTDIVAGLPGAISSVPDGMASGVLAGVNPVHGLYASFAGPLVGGLTASTRMMVITTTSAAALAAGSALATVAPEQRSDAIIWLTLIAGALMVVAGLVRLGRYTRFVSHSVMTGFLTGVSVNIIFGQLPDLAGADASGAVALLKAWDVISHPERIDPASLLIGLSALALLIVLAKGRLAMVSSLIALVIPTAAVAILGLTVADVSDVGTIPTGLPLPQIPDPGALSLGLVGGAFAVAAIVLVQGAGVAESAPNPSGRRSDANRDFGAQGWGNVASAAFGGMPVGGSVGQTAINVAAGARTHWASVFSGVWMLLILVVFAGLVGRVAMPTLAAILIYAAIGSLNPARIRTIWSAGASSQIALTATFVATLALPVVVAVGIGVALSLLVQLNQEAVDLKVVRLERDEQGHLIEGPAPVALAAGDVVVLDVYGSLFYAGARTLQARLPDPGLATDAAVVLRLRGRTTLGVTFFTVVSDYARRLEMNGGRLYLSGLGEDMVRYWDEERLSGVGAALEVFPATEVLGESTTHAMEAATSRRVRHRSATGGRPAAGGGTEGNDRREPGSG</sequence>
<evidence type="ECO:0000256" key="4">
    <source>
        <dbReference type="ARBA" id="ARBA00023136"/>
    </source>
</evidence>
<keyword evidence="3 6" id="KW-1133">Transmembrane helix</keyword>
<dbReference type="SUPFAM" id="SSF52091">
    <property type="entry name" value="SpoIIaa-like"/>
    <property type="match status" value="1"/>
</dbReference>
<dbReference type="RefSeq" id="WP_156743048.1">
    <property type="nucleotide sequence ID" value="NZ_CACRYJ010000062.1"/>
</dbReference>
<evidence type="ECO:0000256" key="1">
    <source>
        <dbReference type="ARBA" id="ARBA00004141"/>
    </source>
</evidence>
<dbReference type="Gene3D" id="3.30.750.24">
    <property type="entry name" value="STAS domain"/>
    <property type="match status" value="1"/>
</dbReference>
<feature type="compositionally biased region" description="Basic and acidic residues" evidence="5">
    <location>
        <begin position="574"/>
        <end position="583"/>
    </location>
</feature>
<dbReference type="InterPro" id="IPR002645">
    <property type="entry name" value="STAS_dom"/>
</dbReference>
<dbReference type="AlphaFoldDB" id="A0A7M4DQK0"/>
<feature type="transmembrane region" description="Helical" evidence="6">
    <location>
        <begin position="328"/>
        <end position="358"/>
    </location>
</feature>
<gene>
    <name evidence="8" type="ORF">HALOF300_04440</name>
</gene>
<comment type="subcellular location">
    <subcellularLocation>
        <location evidence="1">Membrane</location>
        <topology evidence="1">Multi-pass membrane protein</topology>
    </subcellularLocation>
</comment>
<keyword evidence="4 6" id="KW-0472">Membrane</keyword>
<dbReference type="InterPro" id="IPR011547">
    <property type="entry name" value="SLC26A/SulP_dom"/>
</dbReference>
<reference evidence="8 9" key="1">
    <citation type="submission" date="2019-11" db="EMBL/GenBank/DDBJ databases">
        <authorList>
            <person name="Criscuolo A."/>
        </authorList>
    </citation>
    <scope>NUCLEOTIDE SEQUENCE [LARGE SCALE GENOMIC DNA]</scope>
    <source>
        <strain evidence="8">CIP111667</strain>
    </source>
</reference>
<evidence type="ECO:0000313" key="8">
    <source>
        <dbReference type="EMBL" id="VZO39744.1"/>
    </source>
</evidence>
<dbReference type="GO" id="GO:0055085">
    <property type="term" value="P:transmembrane transport"/>
    <property type="evidence" value="ECO:0007669"/>
    <property type="project" value="InterPro"/>
</dbReference>
<organism evidence="8 9">
    <name type="scientific">Occultella aeris</name>
    <dbReference type="NCBI Taxonomy" id="2761496"/>
    <lineage>
        <taxon>Bacteria</taxon>
        <taxon>Bacillati</taxon>
        <taxon>Actinomycetota</taxon>
        <taxon>Actinomycetes</taxon>
        <taxon>Micrococcales</taxon>
        <taxon>Ruaniaceae</taxon>
        <taxon>Occultella</taxon>
    </lineage>
</organism>
<keyword evidence="2 6" id="KW-0812">Transmembrane</keyword>
<evidence type="ECO:0000256" key="3">
    <source>
        <dbReference type="ARBA" id="ARBA00022989"/>
    </source>
</evidence>
<dbReference type="Pfam" id="PF00916">
    <property type="entry name" value="Sulfate_transp"/>
    <property type="match status" value="1"/>
</dbReference>
<name>A0A7M4DQK0_9MICO</name>
<feature type="domain" description="STAS" evidence="7">
    <location>
        <begin position="432"/>
        <end position="547"/>
    </location>
</feature>
<feature type="transmembrane region" description="Helical" evidence="6">
    <location>
        <begin position="71"/>
        <end position="93"/>
    </location>
</feature>
<accession>A0A7M4DQK0</accession>
<keyword evidence="9" id="KW-1185">Reference proteome</keyword>
<dbReference type="PANTHER" id="PTHR11814">
    <property type="entry name" value="SULFATE TRANSPORTER"/>
    <property type="match status" value="1"/>
</dbReference>
<evidence type="ECO:0000256" key="5">
    <source>
        <dbReference type="SAM" id="MobiDB-lite"/>
    </source>
</evidence>
<dbReference type="EMBL" id="CACRYJ010000062">
    <property type="protein sequence ID" value="VZO39744.1"/>
    <property type="molecule type" value="Genomic_DNA"/>
</dbReference>
<dbReference type="InterPro" id="IPR001902">
    <property type="entry name" value="SLC26A/SulP_fam"/>
</dbReference>
<dbReference type="InterPro" id="IPR036513">
    <property type="entry name" value="STAS_dom_sf"/>
</dbReference>
<proteinExistence type="predicted"/>
<feature type="transmembrane region" description="Helical" evidence="6">
    <location>
        <begin position="200"/>
        <end position="221"/>
    </location>
</feature>
<protein>
    <submittedName>
        <fullName evidence="8">Putative sulfate transporter/MT1781</fullName>
    </submittedName>
</protein>
<feature type="transmembrane region" description="Helical" evidence="6">
    <location>
        <begin position="241"/>
        <end position="267"/>
    </location>
</feature>
<feature type="transmembrane region" description="Helical" evidence="6">
    <location>
        <begin position="99"/>
        <end position="117"/>
    </location>
</feature>
<evidence type="ECO:0000256" key="6">
    <source>
        <dbReference type="SAM" id="Phobius"/>
    </source>
</evidence>
<feature type="transmembrane region" description="Helical" evidence="6">
    <location>
        <begin position="129"/>
        <end position="147"/>
    </location>
</feature>
<dbReference type="PROSITE" id="PS50801">
    <property type="entry name" value="STAS"/>
    <property type="match status" value="1"/>
</dbReference>
<evidence type="ECO:0000313" key="9">
    <source>
        <dbReference type="Proteomes" id="UP000419743"/>
    </source>
</evidence>
<dbReference type="GO" id="GO:0016020">
    <property type="term" value="C:membrane"/>
    <property type="evidence" value="ECO:0007669"/>
    <property type="project" value="UniProtKB-SubCell"/>
</dbReference>
<feature type="transmembrane region" description="Helical" evidence="6">
    <location>
        <begin position="378"/>
        <end position="406"/>
    </location>
</feature>
<evidence type="ECO:0000256" key="2">
    <source>
        <dbReference type="ARBA" id="ARBA00022692"/>
    </source>
</evidence>
<comment type="caution">
    <text evidence="8">The sequence shown here is derived from an EMBL/GenBank/DDBJ whole genome shotgun (WGS) entry which is preliminary data.</text>
</comment>
<feature type="region of interest" description="Disordered" evidence="5">
    <location>
        <begin position="548"/>
        <end position="583"/>
    </location>
</feature>